<evidence type="ECO:0000256" key="6">
    <source>
        <dbReference type="ARBA" id="ARBA00022833"/>
    </source>
</evidence>
<keyword evidence="14" id="KW-1185">Reference proteome</keyword>
<dbReference type="InterPro" id="IPR000315">
    <property type="entry name" value="Znf_B-box"/>
</dbReference>
<keyword evidence="5 8" id="KW-0863">Zinc-finger</keyword>
<evidence type="ECO:0000256" key="3">
    <source>
        <dbReference type="ARBA" id="ARBA00022723"/>
    </source>
</evidence>
<dbReference type="PANTHER" id="PTHR31717:SF58">
    <property type="entry name" value="ZINC FINGER PROTEIN CONSTANS-LIKE 13"/>
    <property type="match status" value="1"/>
</dbReference>
<feature type="compositionally biased region" description="Polar residues" evidence="10">
    <location>
        <begin position="279"/>
        <end position="297"/>
    </location>
</feature>
<proteinExistence type="inferred from homology"/>
<evidence type="ECO:0000259" key="11">
    <source>
        <dbReference type="PROSITE" id="PS50119"/>
    </source>
</evidence>
<sequence>MADSPKNPNPSHKPKRPCDYCSNSTAVLYCRADSAKLCFSCDREVHSTNQLFSKHTRSLICDSCDDSPATILCSTESSVFCQNCDWEKHNLSLSSPHERRPLEGFTGCPSVSELLTIVGLQEIGKKSLLLDQEAFGDGFLGYEIEGVSDLFVWDAPTFVSLDDLISSSPSSHNYTAMEVPLLPKNRKAACGRQKEEILSQLREMTKSEPLDYEDYMPPRNLSTDFEHDTKADIVPSNEWLRESSEPMYQVVSVDTSIRSHTEEIPVKHSVSSVGEPHTHMTTPSESLKSETFSTTTPKALPPPYELASQERDSALLRYKQKKKTRRYDKHIRYESRKVRAETRTRVKGRFAKVEQ</sequence>
<evidence type="ECO:0000256" key="2">
    <source>
        <dbReference type="ARBA" id="ARBA00010024"/>
    </source>
</evidence>
<dbReference type="GO" id="GO:0008270">
    <property type="term" value="F:zinc ion binding"/>
    <property type="evidence" value="ECO:0007669"/>
    <property type="project" value="UniProtKB-KW"/>
</dbReference>
<protein>
    <submittedName>
        <fullName evidence="13">Uncharacterized protein</fullName>
    </submittedName>
</protein>
<evidence type="ECO:0000256" key="7">
    <source>
        <dbReference type="ARBA" id="ARBA00023242"/>
    </source>
</evidence>
<dbReference type="CDD" id="cd19821">
    <property type="entry name" value="Bbox1_BBX-like"/>
    <property type="match status" value="2"/>
</dbReference>
<dbReference type="PROSITE" id="PS50119">
    <property type="entry name" value="ZF_BBOX"/>
    <property type="match status" value="2"/>
</dbReference>
<keyword evidence="7 9" id="KW-0539">Nucleus</keyword>
<dbReference type="GO" id="GO:0005634">
    <property type="term" value="C:nucleus"/>
    <property type="evidence" value="ECO:0007669"/>
    <property type="project" value="UniProtKB-SubCell"/>
</dbReference>
<feature type="domain" description="CCT" evidence="12">
    <location>
        <begin position="311"/>
        <end position="353"/>
    </location>
</feature>
<evidence type="ECO:0000256" key="10">
    <source>
        <dbReference type="SAM" id="MobiDB-lite"/>
    </source>
</evidence>
<comment type="subcellular location">
    <subcellularLocation>
        <location evidence="1 9">Nucleus</location>
    </subcellularLocation>
</comment>
<dbReference type="GO" id="GO:0006355">
    <property type="term" value="P:regulation of DNA-templated transcription"/>
    <property type="evidence" value="ECO:0007669"/>
    <property type="project" value="UniProtKB-ARBA"/>
</dbReference>
<name>A0AAV1AZ01_VICFA</name>
<reference evidence="13 14" key="1">
    <citation type="submission" date="2023-01" db="EMBL/GenBank/DDBJ databases">
        <authorList>
            <person name="Kreplak J."/>
        </authorList>
    </citation>
    <scope>NUCLEOTIDE SEQUENCE [LARGE SCALE GENOMIC DNA]</scope>
</reference>
<accession>A0AAV1AZ01</accession>
<feature type="domain" description="B box-type" evidence="11">
    <location>
        <begin position="56"/>
        <end position="102"/>
    </location>
</feature>
<dbReference type="EMBL" id="OX451740">
    <property type="protein sequence ID" value="CAI8615038.1"/>
    <property type="molecule type" value="Genomic_DNA"/>
</dbReference>
<evidence type="ECO:0000313" key="14">
    <source>
        <dbReference type="Proteomes" id="UP001157006"/>
    </source>
</evidence>
<evidence type="ECO:0000259" key="12">
    <source>
        <dbReference type="PROSITE" id="PS51017"/>
    </source>
</evidence>
<keyword evidence="6" id="KW-0862">Zinc</keyword>
<dbReference type="PANTHER" id="PTHR31717">
    <property type="entry name" value="ZINC FINGER PROTEIN CONSTANS-LIKE 10"/>
    <property type="match status" value="1"/>
</dbReference>
<gene>
    <name evidence="13" type="ORF">VFH_V159360</name>
</gene>
<keyword evidence="3" id="KW-0479">Metal-binding</keyword>
<organism evidence="13 14">
    <name type="scientific">Vicia faba</name>
    <name type="common">Broad bean</name>
    <name type="synonym">Faba vulgaris</name>
    <dbReference type="NCBI Taxonomy" id="3906"/>
    <lineage>
        <taxon>Eukaryota</taxon>
        <taxon>Viridiplantae</taxon>
        <taxon>Streptophyta</taxon>
        <taxon>Embryophyta</taxon>
        <taxon>Tracheophyta</taxon>
        <taxon>Spermatophyta</taxon>
        <taxon>Magnoliopsida</taxon>
        <taxon>eudicotyledons</taxon>
        <taxon>Gunneridae</taxon>
        <taxon>Pentapetalae</taxon>
        <taxon>rosids</taxon>
        <taxon>fabids</taxon>
        <taxon>Fabales</taxon>
        <taxon>Fabaceae</taxon>
        <taxon>Papilionoideae</taxon>
        <taxon>50 kb inversion clade</taxon>
        <taxon>NPAAA clade</taxon>
        <taxon>Hologalegina</taxon>
        <taxon>IRL clade</taxon>
        <taxon>Fabeae</taxon>
        <taxon>Vicia</taxon>
    </lineage>
</organism>
<evidence type="ECO:0000256" key="1">
    <source>
        <dbReference type="ARBA" id="ARBA00004123"/>
    </source>
</evidence>
<evidence type="ECO:0000256" key="8">
    <source>
        <dbReference type="PROSITE-ProRule" id="PRU00024"/>
    </source>
</evidence>
<evidence type="ECO:0000313" key="13">
    <source>
        <dbReference type="EMBL" id="CAI8615038.1"/>
    </source>
</evidence>
<dbReference type="PROSITE" id="PS51017">
    <property type="entry name" value="CCT"/>
    <property type="match status" value="1"/>
</dbReference>
<evidence type="ECO:0000256" key="4">
    <source>
        <dbReference type="ARBA" id="ARBA00022737"/>
    </source>
</evidence>
<dbReference type="InterPro" id="IPR049808">
    <property type="entry name" value="CONSTANS-like_Bbox1"/>
</dbReference>
<dbReference type="Proteomes" id="UP001157006">
    <property type="component" value="Chromosome 5"/>
</dbReference>
<feature type="domain" description="B box-type" evidence="11">
    <location>
        <begin position="13"/>
        <end position="60"/>
    </location>
</feature>
<dbReference type="SMART" id="SM00336">
    <property type="entry name" value="BBOX"/>
    <property type="match status" value="2"/>
</dbReference>
<evidence type="ECO:0000256" key="9">
    <source>
        <dbReference type="PROSITE-ProRule" id="PRU00357"/>
    </source>
</evidence>
<comment type="similarity">
    <text evidence="2">Belongs to the CONSTANS family.</text>
</comment>
<evidence type="ECO:0000256" key="5">
    <source>
        <dbReference type="ARBA" id="ARBA00022771"/>
    </source>
</evidence>
<dbReference type="AlphaFoldDB" id="A0AAV1AZ01"/>
<dbReference type="Pfam" id="PF00643">
    <property type="entry name" value="zf-B_box"/>
    <property type="match status" value="1"/>
</dbReference>
<dbReference type="InterPro" id="IPR010402">
    <property type="entry name" value="CCT_domain"/>
</dbReference>
<dbReference type="Pfam" id="PF06203">
    <property type="entry name" value="CCT"/>
    <property type="match status" value="1"/>
</dbReference>
<keyword evidence="4" id="KW-0677">Repeat</keyword>
<feature type="region of interest" description="Disordered" evidence="10">
    <location>
        <begin position="267"/>
        <end position="312"/>
    </location>
</feature>